<protein>
    <recommendedName>
        <fullName evidence="2">ChrB N-terminal domain-containing protein</fullName>
    </recommendedName>
</protein>
<comment type="caution">
    <text evidence="3">The sequence shown here is derived from an EMBL/GenBank/DDBJ whole genome shotgun (WGS) entry which is preliminary data.</text>
</comment>
<dbReference type="RefSeq" id="WP_023545511.1">
    <property type="nucleotide sequence ID" value="NZ_CM002285.1"/>
</dbReference>
<feature type="region of interest" description="Disordered" evidence="1">
    <location>
        <begin position="148"/>
        <end position="172"/>
    </location>
</feature>
<name>V6KUI5_STRRC</name>
<organism evidence="3 4">
    <name type="scientific">Streptomyces roseochromogenus subsp. oscitans DS 12.976</name>
    <dbReference type="NCBI Taxonomy" id="1352936"/>
    <lineage>
        <taxon>Bacteria</taxon>
        <taxon>Bacillati</taxon>
        <taxon>Actinomycetota</taxon>
        <taxon>Actinomycetes</taxon>
        <taxon>Kitasatosporales</taxon>
        <taxon>Streptomycetaceae</taxon>
        <taxon>Streptomyces</taxon>
    </lineage>
</organism>
<dbReference type="PATRIC" id="fig|1352936.5.peg.1616"/>
<dbReference type="AlphaFoldDB" id="V6KUI5"/>
<feature type="domain" description="ChrB N-terminal" evidence="2">
    <location>
        <begin position="28"/>
        <end position="109"/>
    </location>
</feature>
<dbReference type="Proteomes" id="UP000017984">
    <property type="component" value="Chromosome"/>
</dbReference>
<dbReference type="EMBL" id="AWQX01000062">
    <property type="protein sequence ID" value="EST35086.1"/>
    <property type="molecule type" value="Genomic_DNA"/>
</dbReference>
<evidence type="ECO:0000313" key="3">
    <source>
        <dbReference type="EMBL" id="EST35086.1"/>
    </source>
</evidence>
<proteinExistence type="predicted"/>
<evidence type="ECO:0000313" key="4">
    <source>
        <dbReference type="Proteomes" id="UP000017984"/>
    </source>
</evidence>
<gene>
    <name evidence="3" type="ORF">M878_07600</name>
</gene>
<evidence type="ECO:0000256" key="1">
    <source>
        <dbReference type="SAM" id="MobiDB-lite"/>
    </source>
</evidence>
<reference evidence="3 4" key="1">
    <citation type="journal article" date="2014" name="Genome Announc.">
        <title>Draft Genome Sequence of Streptomyces roseochromogenes subsp. oscitans DS 12.976, Producer of the Aminocoumarin Antibiotic Clorobiocin.</title>
        <authorList>
            <person name="Ruckert C."/>
            <person name="Kalinowski J."/>
            <person name="Heide L."/>
            <person name="Apel A.K."/>
        </authorList>
    </citation>
    <scope>NUCLEOTIDE SEQUENCE [LARGE SCALE GENOMIC DNA]</scope>
    <source>
        <strain evidence="3 4">DS 12.976</strain>
    </source>
</reference>
<evidence type="ECO:0000259" key="2">
    <source>
        <dbReference type="Pfam" id="PF20229"/>
    </source>
</evidence>
<dbReference type="OrthoDB" id="3790780at2"/>
<dbReference type="InterPro" id="IPR046858">
    <property type="entry name" value="ChrB_N"/>
</dbReference>
<sequence length="172" mass="18905">MTADRPPRDPGEWVLLSYRMPREPSTPRITLWRKLKRLGVAQLSDGLVALPADARTREQLEWIADEAIEAGGTASIWIARPATHAQEHELATSMAAARAAEYQAVIDHATQATGAANTAAVVRRLRAELRRIGRRDFFPPLERDRAHAAVHALTDEPGASVPKAASHREKNA</sequence>
<keyword evidence="4" id="KW-1185">Reference proteome</keyword>
<dbReference type="Pfam" id="PF20229">
    <property type="entry name" value="ChrB_N"/>
    <property type="match status" value="1"/>
</dbReference>
<dbReference type="HOGENOM" id="CLU_114046_1_0_11"/>
<accession>V6KUI5</accession>
<dbReference type="STRING" id="1352936.M878_07600"/>